<comment type="similarity">
    <text evidence="2">Belongs to the autoinducer-2 exporter (AI-2E) (TC 2.A.86) family.</text>
</comment>
<evidence type="ECO:0000256" key="1">
    <source>
        <dbReference type="ARBA" id="ARBA00004141"/>
    </source>
</evidence>
<dbReference type="InterPro" id="IPR002549">
    <property type="entry name" value="AI-2E-like"/>
</dbReference>
<evidence type="ECO:0000313" key="7">
    <source>
        <dbReference type="EMBL" id="EKC46223.1"/>
    </source>
</evidence>
<feature type="non-terminal residue" evidence="7">
    <location>
        <position position="311"/>
    </location>
</feature>
<comment type="subcellular location">
    <subcellularLocation>
        <location evidence="1">Membrane</location>
        <topology evidence="1">Multi-pass membrane protein</topology>
    </subcellularLocation>
</comment>
<reference evidence="7" key="1">
    <citation type="journal article" date="2013" name="Environ. Microbiol.">
        <title>Microbiota from the distal guts of lean and obese adolescents exhibit partial functional redundancy besides clear differences in community structure.</title>
        <authorList>
            <person name="Ferrer M."/>
            <person name="Ruiz A."/>
            <person name="Lanza F."/>
            <person name="Haange S.B."/>
            <person name="Oberbach A."/>
            <person name="Till H."/>
            <person name="Bargiela R."/>
            <person name="Campoy C."/>
            <person name="Segura M.T."/>
            <person name="Richter M."/>
            <person name="von Bergen M."/>
            <person name="Seifert J."/>
            <person name="Suarez A."/>
        </authorList>
    </citation>
    <scope>NUCLEOTIDE SEQUENCE</scope>
</reference>
<feature type="transmembrane region" description="Helical" evidence="6">
    <location>
        <begin position="281"/>
        <end position="300"/>
    </location>
</feature>
<evidence type="ECO:0000256" key="6">
    <source>
        <dbReference type="SAM" id="Phobius"/>
    </source>
</evidence>
<accession>K1RLD7</accession>
<name>K1RLD7_9ZZZZ</name>
<evidence type="ECO:0000256" key="3">
    <source>
        <dbReference type="ARBA" id="ARBA00022692"/>
    </source>
</evidence>
<dbReference type="GO" id="GO:0016020">
    <property type="term" value="C:membrane"/>
    <property type="evidence" value="ECO:0007669"/>
    <property type="project" value="UniProtKB-SubCell"/>
</dbReference>
<evidence type="ECO:0000256" key="2">
    <source>
        <dbReference type="ARBA" id="ARBA00009773"/>
    </source>
</evidence>
<feature type="transmembrane region" description="Helical" evidence="6">
    <location>
        <begin position="12"/>
        <end position="45"/>
    </location>
</feature>
<evidence type="ECO:0000256" key="4">
    <source>
        <dbReference type="ARBA" id="ARBA00022989"/>
    </source>
</evidence>
<keyword evidence="4 6" id="KW-1133">Transmembrane helix</keyword>
<dbReference type="AlphaFoldDB" id="K1RLD7"/>
<dbReference type="Pfam" id="PF01594">
    <property type="entry name" value="AI-2E_transport"/>
    <property type="match status" value="1"/>
</dbReference>
<gene>
    <name evidence="7" type="ORF">LEA_19941</name>
</gene>
<feature type="transmembrane region" description="Helical" evidence="6">
    <location>
        <begin position="215"/>
        <end position="237"/>
    </location>
</feature>
<keyword evidence="5 6" id="KW-0472">Membrane</keyword>
<feature type="transmembrane region" description="Helical" evidence="6">
    <location>
        <begin position="152"/>
        <end position="179"/>
    </location>
</feature>
<dbReference type="EMBL" id="AJWY01013702">
    <property type="protein sequence ID" value="EKC46223.1"/>
    <property type="molecule type" value="Genomic_DNA"/>
</dbReference>
<feature type="transmembrane region" description="Helical" evidence="6">
    <location>
        <begin position="244"/>
        <end position="275"/>
    </location>
</feature>
<feature type="transmembrane region" description="Helical" evidence="6">
    <location>
        <begin position="65"/>
        <end position="91"/>
    </location>
</feature>
<sequence>MTTTPQTFFRFLAGAAVAAVALYLIWYFSSIVVYILVSAVLAVMGRPLVSRLTGVEIRGWRIPRWLAALCTLVVIWIVFATLCSLFVPLVFNKLNQFAHVDFATVVASIEEPLSRAQDYLQSLFAQPSSTFSLSEALTQTLRQVIDLDSLNALFSSIVGVVLSSVIAIFSISFITFFFLKDDGLFYTMVTSVFPERYHDNITRALDSVTVLLARYFTGILSESLLLMVIISLTMMAFGMKAADAAFIGLVMGVMNVVPYAGPLIGGIISVFVGIVTPIGDLSVGHTVTVIVGSLLILKGLDDFVLQPTLYS</sequence>
<organism evidence="7">
    <name type="scientific">human gut metagenome</name>
    <dbReference type="NCBI Taxonomy" id="408170"/>
    <lineage>
        <taxon>unclassified sequences</taxon>
        <taxon>metagenomes</taxon>
        <taxon>organismal metagenomes</taxon>
    </lineage>
</organism>
<comment type="caution">
    <text evidence="7">The sequence shown here is derived from an EMBL/GenBank/DDBJ whole genome shotgun (WGS) entry which is preliminary data.</text>
</comment>
<evidence type="ECO:0000256" key="5">
    <source>
        <dbReference type="ARBA" id="ARBA00023136"/>
    </source>
</evidence>
<proteinExistence type="inferred from homology"/>
<protein>
    <submittedName>
        <fullName evidence="7">Protein belonging to Uncharacterized protein family UPF0118</fullName>
    </submittedName>
</protein>
<keyword evidence="3 6" id="KW-0812">Transmembrane</keyword>